<feature type="non-terminal residue" evidence="1">
    <location>
        <position position="83"/>
    </location>
</feature>
<organism evidence="1">
    <name type="scientific">marine sediment metagenome</name>
    <dbReference type="NCBI Taxonomy" id="412755"/>
    <lineage>
        <taxon>unclassified sequences</taxon>
        <taxon>metagenomes</taxon>
        <taxon>ecological metagenomes</taxon>
    </lineage>
</organism>
<gene>
    <name evidence="1" type="ORF">LCGC14_2962460</name>
</gene>
<name>A0A0F8XZ71_9ZZZZ</name>
<evidence type="ECO:0000313" key="1">
    <source>
        <dbReference type="EMBL" id="KKK66600.1"/>
    </source>
</evidence>
<proteinExistence type="predicted"/>
<protein>
    <submittedName>
        <fullName evidence="1">Uncharacterized protein</fullName>
    </submittedName>
</protein>
<reference evidence="1" key="1">
    <citation type="journal article" date="2015" name="Nature">
        <title>Complex archaea that bridge the gap between prokaryotes and eukaryotes.</title>
        <authorList>
            <person name="Spang A."/>
            <person name="Saw J.H."/>
            <person name="Jorgensen S.L."/>
            <person name="Zaremba-Niedzwiedzka K."/>
            <person name="Martijn J."/>
            <person name="Lind A.E."/>
            <person name="van Eijk R."/>
            <person name="Schleper C."/>
            <person name="Guy L."/>
            <person name="Ettema T.J."/>
        </authorList>
    </citation>
    <scope>NUCLEOTIDE SEQUENCE</scope>
</reference>
<comment type="caution">
    <text evidence="1">The sequence shown here is derived from an EMBL/GenBank/DDBJ whole genome shotgun (WGS) entry which is preliminary data.</text>
</comment>
<dbReference type="EMBL" id="LAZR01060004">
    <property type="protein sequence ID" value="KKK66600.1"/>
    <property type="molecule type" value="Genomic_DNA"/>
</dbReference>
<dbReference type="AlphaFoldDB" id="A0A0F8XZ71"/>
<accession>A0A0F8XZ71</accession>
<sequence length="83" mass="9470">MTELEQQVLVRVRLSGGAPARRAWSRFFHGRNDLWHKLVSGEEIDFPESELTAMRGSVERVPGLTPLPSSQVVRVKKDDRGIW</sequence>